<dbReference type="EMBL" id="MVGJ01000082">
    <property type="protein sequence ID" value="OOL80176.1"/>
    <property type="molecule type" value="Genomic_DNA"/>
</dbReference>
<dbReference type="Proteomes" id="UP000191171">
    <property type="component" value="Unassembled WGS sequence"/>
</dbReference>
<evidence type="ECO:0000313" key="3">
    <source>
        <dbReference type="Proteomes" id="UP000191171"/>
    </source>
</evidence>
<dbReference type="Pfam" id="PF13817">
    <property type="entry name" value="DDE_Tnp_IS66_C"/>
    <property type="match status" value="1"/>
</dbReference>
<comment type="caution">
    <text evidence="2">The sequence shown here is derived from an EMBL/GenBank/DDBJ whole genome shotgun (WGS) entry which is preliminary data.</text>
</comment>
<sequence>TSGIILSVYKTAELNGLNPVKYLEFLFDKIPNLPVLSAETLDQLLPWNKDVQQHFSRN</sequence>
<protein>
    <recommendedName>
        <fullName evidence="1">Transposase IS66 C-terminal domain-containing protein</fullName>
    </recommendedName>
</protein>
<dbReference type="RefSeq" id="WP_391524773.1">
    <property type="nucleotide sequence ID" value="NZ_JBIBOQ010000092.1"/>
</dbReference>
<organism evidence="2 3">
    <name type="scientific">Enterococcus faecium</name>
    <name type="common">Streptococcus faecium</name>
    <dbReference type="NCBI Taxonomy" id="1352"/>
    <lineage>
        <taxon>Bacteria</taxon>
        <taxon>Bacillati</taxon>
        <taxon>Bacillota</taxon>
        <taxon>Bacilli</taxon>
        <taxon>Lactobacillales</taxon>
        <taxon>Enterococcaceae</taxon>
        <taxon>Enterococcus</taxon>
    </lineage>
</organism>
<feature type="domain" description="Transposase IS66 C-terminal" evidence="1">
    <location>
        <begin position="8"/>
        <end position="47"/>
    </location>
</feature>
<accession>A0A1S8KKF8</accession>
<name>A0A1S8KKF8_ENTFC</name>
<feature type="non-terminal residue" evidence="2">
    <location>
        <position position="1"/>
    </location>
</feature>
<evidence type="ECO:0000259" key="1">
    <source>
        <dbReference type="Pfam" id="PF13817"/>
    </source>
</evidence>
<dbReference type="InterPro" id="IPR039552">
    <property type="entry name" value="IS66_C"/>
</dbReference>
<dbReference type="AlphaFoldDB" id="A0A1S8KKF8"/>
<reference evidence="2 3" key="1">
    <citation type="submission" date="2017-02" db="EMBL/GenBank/DDBJ databases">
        <title>Clonality and virulence of isolates of VRE in Hematopoietic Stem Cell Transplanted (HSCT) patients.</title>
        <authorList>
            <person name="Marchi A.P."/>
            <person name="Martins R.C."/>
            <person name="Marie S.K."/>
            <person name="Levin A.S."/>
            <person name="Costa S.F."/>
        </authorList>
    </citation>
    <scope>NUCLEOTIDE SEQUENCE [LARGE SCALE GENOMIC DNA]</scope>
    <source>
        <strain evidence="2 3">LIM1759</strain>
    </source>
</reference>
<gene>
    <name evidence="2" type="ORF">B1P95_12550</name>
</gene>
<evidence type="ECO:0000313" key="2">
    <source>
        <dbReference type="EMBL" id="OOL80176.1"/>
    </source>
</evidence>
<proteinExistence type="predicted"/>